<evidence type="ECO:0000313" key="3">
    <source>
        <dbReference type="EMBL" id="APM40581.1"/>
    </source>
</evidence>
<evidence type="ECO:0000313" key="4">
    <source>
        <dbReference type="Proteomes" id="UP000184604"/>
    </source>
</evidence>
<accession>A0A1L5FC38</accession>
<evidence type="ECO:0000256" key="1">
    <source>
        <dbReference type="SAM" id="Coils"/>
    </source>
</evidence>
<protein>
    <recommendedName>
        <fullName evidence="2">KilA-N DNA-binding domain-containing protein</fullName>
    </recommendedName>
</protein>
<dbReference type="OrthoDB" id="9812611at2"/>
<proteinExistence type="predicted"/>
<sequence length="262" mass="30750">MSNIMPMEFKNQRIMTTKVLAEQYGTNEQNISKNFTRNSERFVEGKHYFKLEGEELKEFKGYVLNDESLKFVSILYLWTDRGAARHAKILDTDEAWDIYEELEETYFRVKESKPTCIEDVLIQSLQEMKDMRLQIEEAKKQTSEVKEEVQDIRNVITLNPQAAWRRECNRILNAIGRELGDYKTPKDQVYEALKVRGKCRPNVLIVNLKKRAKENGMAPSKIEKLNILDVLENEPRLKEIYVTIVKEMAIKNGVRIREEVAI</sequence>
<dbReference type="Pfam" id="PF10543">
    <property type="entry name" value="ORF6N"/>
    <property type="match status" value="1"/>
</dbReference>
<feature type="coiled-coil region" evidence="1">
    <location>
        <begin position="121"/>
        <end position="155"/>
    </location>
</feature>
<reference evidence="3 4" key="1">
    <citation type="submission" date="2016-12" db="EMBL/GenBank/DDBJ databases">
        <title>Complete genome sequence of Clostridium kluyveri JZZ isolated from the pit mud of a Chinese flavor liquor-making factory.</title>
        <authorList>
            <person name="Wang Y."/>
        </authorList>
    </citation>
    <scope>NUCLEOTIDE SEQUENCE [LARGE SCALE GENOMIC DNA]</scope>
    <source>
        <strain evidence="3 4">JZZ</strain>
    </source>
</reference>
<dbReference type="Proteomes" id="UP000184604">
    <property type="component" value="Chromosome"/>
</dbReference>
<gene>
    <name evidence="3" type="ORF">BS101_18565</name>
</gene>
<dbReference type="EMBL" id="CP018335">
    <property type="protein sequence ID" value="APM40581.1"/>
    <property type="molecule type" value="Genomic_DNA"/>
</dbReference>
<evidence type="ECO:0000259" key="2">
    <source>
        <dbReference type="Pfam" id="PF10543"/>
    </source>
</evidence>
<dbReference type="InterPro" id="IPR018873">
    <property type="entry name" value="KilA-N_DNA-bd_domain"/>
</dbReference>
<organism evidence="3 4">
    <name type="scientific">Clostridium kluyveri</name>
    <dbReference type="NCBI Taxonomy" id="1534"/>
    <lineage>
        <taxon>Bacteria</taxon>
        <taxon>Bacillati</taxon>
        <taxon>Bacillota</taxon>
        <taxon>Clostridia</taxon>
        <taxon>Eubacteriales</taxon>
        <taxon>Clostridiaceae</taxon>
        <taxon>Clostridium</taxon>
    </lineage>
</organism>
<name>A0A1L5FC38_CLOKL</name>
<dbReference type="AlphaFoldDB" id="A0A1L5FC38"/>
<keyword evidence="1" id="KW-0175">Coiled coil</keyword>
<dbReference type="RefSeq" id="WP_073540157.1">
    <property type="nucleotide sequence ID" value="NZ_CP018335.1"/>
</dbReference>
<feature type="domain" description="KilA-N DNA-binding" evidence="2">
    <location>
        <begin position="7"/>
        <end position="89"/>
    </location>
</feature>